<name>A0AAD9JJN2_9ANNE</name>
<dbReference type="AlphaFoldDB" id="A0AAD9JJN2"/>
<dbReference type="InterPro" id="IPR056907">
    <property type="entry name" value="UTP6_C"/>
</dbReference>
<comment type="similarity">
    <text evidence="1">Belongs to the UTP6 family.</text>
</comment>
<gene>
    <name evidence="3" type="ORF">LSH36_269g09029</name>
</gene>
<dbReference type="GO" id="GO:0032040">
    <property type="term" value="C:small-subunit processome"/>
    <property type="evidence" value="ECO:0007669"/>
    <property type="project" value="TreeGrafter"/>
</dbReference>
<organism evidence="3 4">
    <name type="scientific">Paralvinella palmiformis</name>
    <dbReference type="NCBI Taxonomy" id="53620"/>
    <lineage>
        <taxon>Eukaryota</taxon>
        <taxon>Metazoa</taxon>
        <taxon>Spiralia</taxon>
        <taxon>Lophotrochozoa</taxon>
        <taxon>Annelida</taxon>
        <taxon>Polychaeta</taxon>
        <taxon>Sedentaria</taxon>
        <taxon>Canalipalpata</taxon>
        <taxon>Terebellida</taxon>
        <taxon>Terebelliformia</taxon>
        <taxon>Alvinellidae</taxon>
        <taxon>Paralvinella</taxon>
    </lineage>
</organism>
<dbReference type="InterPro" id="IPR003107">
    <property type="entry name" value="HAT"/>
</dbReference>
<dbReference type="Gene3D" id="1.25.40.10">
    <property type="entry name" value="Tetratricopeptide repeat domain"/>
    <property type="match status" value="2"/>
</dbReference>
<feature type="domain" description="U3 small nucleolar RNA-associated protein 6 homolog C-terminal" evidence="2">
    <location>
        <begin position="74"/>
        <end position="301"/>
    </location>
</feature>
<sequence length="321" mass="36605">MWSLYIRFLLTELTKKSSRKLCDKSQAVNWVPLGGLLSFRPKAQSTDEDGAFTCATRTRHTVEIVALTRIALCRAALLLMTFQHAADEVKLSAELYSTWVDVLCHVGQVDAVPTAFCHGLGQHPSSVMLWLVRLRFITTTNRVVDEVTAVIEQALNSVEEKESYPLWELALCWAKLHSPDYVDVLLKKGVLKCPEVSVPLKKDYLDWVLFSKDVHSMREIYKSLSGSEPLSIEFFQTYISLEKSQAKPSIKRIKQTYEDAVQHYGSNSVELWLDYIKMEMTHPKGKPQEAGQIHWRAMKTLNGELIEKFVTLYTLLQTGHL</sequence>
<dbReference type="InterPro" id="IPR013949">
    <property type="entry name" value="Utp6"/>
</dbReference>
<dbReference type="EMBL" id="JAODUP010000269">
    <property type="protein sequence ID" value="KAK2154428.1"/>
    <property type="molecule type" value="Genomic_DNA"/>
</dbReference>
<evidence type="ECO:0000256" key="1">
    <source>
        <dbReference type="ARBA" id="ARBA00010734"/>
    </source>
</evidence>
<dbReference type="PANTHER" id="PTHR23271">
    <property type="entry name" value="HEPATOCELLULAR CARCINOMA-ASSOCIATED ANTIGEN 66"/>
    <property type="match status" value="1"/>
</dbReference>
<dbReference type="Pfam" id="PF24892">
    <property type="entry name" value="UTP6_C"/>
    <property type="match status" value="1"/>
</dbReference>
<evidence type="ECO:0000259" key="2">
    <source>
        <dbReference type="Pfam" id="PF24892"/>
    </source>
</evidence>
<dbReference type="Proteomes" id="UP001208570">
    <property type="component" value="Unassembled WGS sequence"/>
</dbReference>
<reference evidence="3" key="1">
    <citation type="journal article" date="2023" name="Mol. Biol. Evol.">
        <title>Third-Generation Sequencing Reveals the Adaptive Role of the Epigenome in Three Deep-Sea Polychaetes.</title>
        <authorList>
            <person name="Perez M."/>
            <person name="Aroh O."/>
            <person name="Sun Y."/>
            <person name="Lan Y."/>
            <person name="Juniper S.K."/>
            <person name="Young C.R."/>
            <person name="Angers B."/>
            <person name="Qian P.Y."/>
        </authorList>
    </citation>
    <scope>NUCLEOTIDE SEQUENCE</scope>
    <source>
        <strain evidence="3">P08H-3</strain>
    </source>
</reference>
<dbReference type="GO" id="GO:0030515">
    <property type="term" value="F:snoRNA binding"/>
    <property type="evidence" value="ECO:0007669"/>
    <property type="project" value="InterPro"/>
</dbReference>
<accession>A0AAD9JJN2</accession>
<dbReference type="SMART" id="SM00386">
    <property type="entry name" value="HAT"/>
    <property type="match status" value="2"/>
</dbReference>
<proteinExistence type="inferred from homology"/>
<evidence type="ECO:0000313" key="3">
    <source>
        <dbReference type="EMBL" id="KAK2154428.1"/>
    </source>
</evidence>
<dbReference type="InterPro" id="IPR011990">
    <property type="entry name" value="TPR-like_helical_dom_sf"/>
</dbReference>
<dbReference type="GO" id="GO:0034388">
    <property type="term" value="C:Pwp2p-containing subcomplex of 90S preribosome"/>
    <property type="evidence" value="ECO:0007669"/>
    <property type="project" value="TreeGrafter"/>
</dbReference>
<evidence type="ECO:0000313" key="4">
    <source>
        <dbReference type="Proteomes" id="UP001208570"/>
    </source>
</evidence>
<dbReference type="GO" id="GO:0000462">
    <property type="term" value="P:maturation of SSU-rRNA from tricistronic rRNA transcript (SSU-rRNA, 5.8S rRNA, LSU-rRNA)"/>
    <property type="evidence" value="ECO:0007669"/>
    <property type="project" value="InterPro"/>
</dbReference>
<comment type="caution">
    <text evidence="3">The sequence shown here is derived from an EMBL/GenBank/DDBJ whole genome shotgun (WGS) entry which is preliminary data.</text>
</comment>
<keyword evidence="4" id="KW-1185">Reference proteome</keyword>
<dbReference type="PANTHER" id="PTHR23271:SF1">
    <property type="entry name" value="U3 SMALL NUCLEOLAR RNA-ASSOCIATED PROTEIN 6 HOMOLOG"/>
    <property type="match status" value="1"/>
</dbReference>
<protein>
    <recommendedName>
        <fullName evidence="2">U3 small nucleolar RNA-associated protein 6 homolog C-terminal domain-containing protein</fullName>
    </recommendedName>
</protein>